<proteinExistence type="predicted"/>
<dbReference type="RefSeq" id="WP_301126108.1">
    <property type="nucleotide sequence ID" value="NZ_JAUHPV010000002.1"/>
</dbReference>
<gene>
    <name evidence="1" type="ORF">QQX04_02860</name>
</gene>
<accession>A0ABT8FYM2</accession>
<dbReference type="EMBL" id="JAUHPV010000002">
    <property type="protein sequence ID" value="MDN4471932.1"/>
    <property type="molecule type" value="Genomic_DNA"/>
</dbReference>
<evidence type="ECO:0000313" key="2">
    <source>
        <dbReference type="Proteomes" id="UP001172738"/>
    </source>
</evidence>
<name>A0ABT8FYM2_9MICO</name>
<protein>
    <submittedName>
        <fullName evidence="1">Uncharacterized protein</fullName>
    </submittedName>
</protein>
<dbReference type="Proteomes" id="UP001172738">
    <property type="component" value="Unassembled WGS sequence"/>
</dbReference>
<keyword evidence="2" id="KW-1185">Reference proteome</keyword>
<reference evidence="1" key="1">
    <citation type="submission" date="2023-06" db="EMBL/GenBank/DDBJ databases">
        <title>SYSU T00b26.</title>
        <authorList>
            <person name="Gao L."/>
            <person name="Fang B.-Z."/>
            <person name="Li W.-J."/>
        </authorList>
    </citation>
    <scope>NUCLEOTIDE SEQUENCE</scope>
    <source>
        <strain evidence="1">SYSU T00b26</strain>
    </source>
</reference>
<comment type="caution">
    <text evidence="1">The sequence shown here is derived from an EMBL/GenBank/DDBJ whole genome shotgun (WGS) entry which is preliminary data.</text>
</comment>
<evidence type="ECO:0000313" key="1">
    <source>
        <dbReference type="EMBL" id="MDN4471932.1"/>
    </source>
</evidence>
<organism evidence="1 2">
    <name type="scientific">Demequina zhanjiangensis</name>
    <dbReference type="NCBI Taxonomy" id="3051659"/>
    <lineage>
        <taxon>Bacteria</taxon>
        <taxon>Bacillati</taxon>
        <taxon>Actinomycetota</taxon>
        <taxon>Actinomycetes</taxon>
        <taxon>Micrococcales</taxon>
        <taxon>Demequinaceae</taxon>
        <taxon>Demequina</taxon>
    </lineage>
</organism>
<sequence>MRWQQIVDRFRPVSAPGGAAESAEHVADRTGPALELAPVFALLDPDLEAARHTLDTADMRAAAQLDDARQRAASLLAQARREAPAREAEAAAHVLTEAAKRDAALVDDARRRSRDELHARSPQIDAAARAVVDRLVDTLKALP</sequence>